<proteinExistence type="predicted"/>
<evidence type="ECO:0000313" key="1">
    <source>
        <dbReference type="EMBL" id="KKM13434.1"/>
    </source>
</evidence>
<gene>
    <name evidence="1" type="ORF">LCGC14_1716310</name>
</gene>
<name>A0A0F9I1B7_9ZZZZ</name>
<organism evidence="1">
    <name type="scientific">marine sediment metagenome</name>
    <dbReference type="NCBI Taxonomy" id="412755"/>
    <lineage>
        <taxon>unclassified sequences</taxon>
        <taxon>metagenomes</taxon>
        <taxon>ecological metagenomes</taxon>
    </lineage>
</organism>
<accession>A0A0F9I1B7</accession>
<dbReference type="AlphaFoldDB" id="A0A0F9I1B7"/>
<protein>
    <submittedName>
        <fullName evidence="1">Uncharacterized protein</fullName>
    </submittedName>
</protein>
<dbReference type="EMBL" id="LAZR01015379">
    <property type="protein sequence ID" value="KKM13434.1"/>
    <property type="molecule type" value="Genomic_DNA"/>
</dbReference>
<comment type="caution">
    <text evidence="1">The sequence shown here is derived from an EMBL/GenBank/DDBJ whole genome shotgun (WGS) entry which is preliminary data.</text>
</comment>
<reference evidence="1" key="1">
    <citation type="journal article" date="2015" name="Nature">
        <title>Complex archaea that bridge the gap between prokaryotes and eukaryotes.</title>
        <authorList>
            <person name="Spang A."/>
            <person name="Saw J.H."/>
            <person name="Jorgensen S.L."/>
            <person name="Zaremba-Niedzwiedzka K."/>
            <person name="Martijn J."/>
            <person name="Lind A.E."/>
            <person name="van Eijk R."/>
            <person name="Schleper C."/>
            <person name="Guy L."/>
            <person name="Ettema T.J."/>
        </authorList>
    </citation>
    <scope>NUCLEOTIDE SEQUENCE</scope>
</reference>
<sequence>MELKEARIKIVIAEQEIAKILNNLEKEVGGTILDIDTSIRELTARGKCIPYVKIGFKLGTTQL</sequence>